<evidence type="ECO:0000256" key="4">
    <source>
        <dbReference type="ARBA" id="ARBA00022723"/>
    </source>
</evidence>
<name>A0A8X6XC91_9ARAC</name>
<dbReference type="AlphaFoldDB" id="A0A8X6XC91"/>
<dbReference type="InterPro" id="IPR000718">
    <property type="entry name" value="Peptidase_M13"/>
</dbReference>
<keyword evidence="7" id="KW-0482">Metalloprotease</keyword>
<evidence type="ECO:0000256" key="3">
    <source>
        <dbReference type="ARBA" id="ARBA00022670"/>
    </source>
</evidence>
<organism evidence="10 11">
    <name type="scientific">Trichonephila inaurata madagascariensis</name>
    <dbReference type="NCBI Taxonomy" id="2747483"/>
    <lineage>
        <taxon>Eukaryota</taxon>
        <taxon>Metazoa</taxon>
        <taxon>Ecdysozoa</taxon>
        <taxon>Arthropoda</taxon>
        <taxon>Chelicerata</taxon>
        <taxon>Arachnida</taxon>
        <taxon>Araneae</taxon>
        <taxon>Araneomorphae</taxon>
        <taxon>Entelegynae</taxon>
        <taxon>Araneoidea</taxon>
        <taxon>Nephilidae</taxon>
        <taxon>Trichonephila</taxon>
        <taxon>Trichonephila inaurata</taxon>
    </lineage>
</organism>
<protein>
    <submittedName>
        <fullName evidence="10">Endothelin-converting enzyme homolog</fullName>
    </submittedName>
</protein>
<evidence type="ECO:0000256" key="7">
    <source>
        <dbReference type="ARBA" id="ARBA00023049"/>
    </source>
</evidence>
<dbReference type="EMBL" id="BMAV01007194">
    <property type="protein sequence ID" value="GFY49874.1"/>
    <property type="molecule type" value="Genomic_DNA"/>
</dbReference>
<feature type="domain" description="Peptidase M13 N-terminal" evidence="9">
    <location>
        <begin position="72"/>
        <end position="463"/>
    </location>
</feature>
<dbReference type="PROSITE" id="PS51885">
    <property type="entry name" value="NEPRILYSIN"/>
    <property type="match status" value="1"/>
</dbReference>
<comment type="similarity">
    <text evidence="2">Belongs to the peptidase M13 family.</text>
</comment>
<keyword evidence="3" id="KW-0645">Protease</keyword>
<evidence type="ECO:0000259" key="8">
    <source>
        <dbReference type="Pfam" id="PF01431"/>
    </source>
</evidence>
<dbReference type="GO" id="GO:0046872">
    <property type="term" value="F:metal ion binding"/>
    <property type="evidence" value="ECO:0007669"/>
    <property type="project" value="UniProtKB-KW"/>
</dbReference>
<dbReference type="OrthoDB" id="6475849at2759"/>
<evidence type="ECO:0000313" key="10">
    <source>
        <dbReference type="EMBL" id="GFY49874.1"/>
    </source>
</evidence>
<dbReference type="PANTHER" id="PTHR11733">
    <property type="entry name" value="ZINC METALLOPROTEASE FAMILY M13 NEPRILYSIN-RELATED"/>
    <property type="match status" value="1"/>
</dbReference>
<keyword evidence="6" id="KW-0862">Zinc</keyword>
<evidence type="ECO:0000256" key="6">
    <source>
        <dbReference type="ARBA" id="ARBA00022833"/>
    </source>
</evidence>
<evidence type="ECO:0000259" key="9">
    <source>
        <dbReference type="Pfam" id="PF05649"/>
    </source>
</evidence>
<keyword evidence="4" id="KW-0479">Metal-binding</keyword>
<accession>A0A8X6XC91</accession>
<feature type="domain" description="Peptidase M13 C-terminal" evidence="8">
    <location>
        <begin position="587"/>
        <end position="698"/>
    </location>
</feature>
<proteinExistence type="inferred from homology"/>
<evidence type="ECO:0000256" key="2">
    <source>
        <dbReference type="ARBA" id="ARBA00007357"/>
    </source>
</evidence>
<comment type="caution">
    <text evidence="10">The sequence shown here is derived from an EMBL/GenBank/DDBJ whole genome shotgun (WGS) entry which is preliminary data.</text>
</comment>
<dbReference type="Pfam" id="PF05649">
    <property type="entry name" value="Peptidase_M13_N"/>
    <property type="match status" value="1"/>
</dbReference>
<gene>
    <name evidence="10" type="ORF">TNIN_187491</name>
</gene>
<dbReference type="GO" id="GO:0005886">
    <property type="term" value="C:plasma membrane"/>
    <property type="evidence" value="ECO:0007669"/>
    <property type="project" value="TreeGrafter"/>
</dbReference>
<dbReference type="InterPro" id="IPR008753">
    <property type="entry name" value="Peptidase_M13_N"/>
</dbReference>
<dbReference type="GO" id="GO:0004222">
    <property type="term" value="F:metalloendopeptidase activity"/>
    <property type="evidence" value="ECO:0007669"/>
    <property type="project" value="InterPro"/>
</dbReference>
<dbReference type="InterPro" id="IPR024079">
    <property type="entry name" value="MetalloPept_cat_dom_sf"/>
</dbReference>
<keyword evidence="5" id="KW-0378">Hydrolase</keyword>
<keyword evidence="11" id="KW-1185">Reference proteome</keyword>
<dbReference type="Proteomes" id="UP000886998">
    <property type="component" value="Unassembled WGS sequence"/>
</dbReference>
<dbReference type="CDD" id="cd08662">
    <property type="entry name" value="M13"/>
    <property type="match status" value="1"/>
</dbReference>
<dbReference type="Gene3D" id="1.10.1380.10">
    <property type="entry name" value="Neutral endopeptidase , domain2"/>
    <property type="match status" value="1"/>
</dbReference>
<sequence length="699" mass="80661">MDSSNRFSKANGNKDQESIIKKRNFWQRRSKMEKILLTITGIFTAHKEYCTTPACVTIAANVINFMDQSVDPCEDFYQYACGGWIKANPLPDNENDRNRYKELIKTNNHILKYILENENFTLVGEAEKKARTFYKSCMDLTRIKLRGKEPLLDLLEKSGGWTISGDFDIQDWNFQRMLEVQHNEYGSEGFFKWAVSTDLKNSTRNALSLFQPSLTLLNRDYYLNKTKHGKILDAYLSYMTKVGVILDGKEYATTALLMKDVLDFETKLAEIIPSAEEKMDPNKIYEKMTVADLQELVPFINWTHYFDSAFTQVGRKISSSEDVIIFGREYFEKLTQLINKYLYDPQGRVTLINYAAWSLLKSNMKYISQGGSPSLEVQDLNMAFFGSKGKYVRWETCVSAVVDGIPFAVSAMFIREAFKGESKAMANSMIDKIKQAFTEKLYHLEWMDPETQKRAAEKASNCRIFLRVDSLHQMTGFPDYVLYPDQVDEEYKDLEFSETDYFNNNMNVLRYDDKKNMRKLDLAPNRTEWRISATDTNAYYSAPRNHIVITAAILQPPFYDVNYPNQSILVPWGLLWAMKLLMLLIMQLNGKLTLRENLADDGGLKVAYQAYQNWVAENPKELPLPGIPLTHNQLFFLAYAQSDCSIRTPETQRFAALADTHSAPKYRVIGSLSNSEDFAREFKCRSKSAMNPQPKCEIW</sequence>
<comment type="cofactor">
    <cofactor evidence="1">
        <name>Zn(2+)</name>
        <dbReference type="ChEBI" id="CHEBI:29105"/>
    </cofactor>
</comment>
<evidence type="ECO:0000256" key="5">
    <source>
        <dbReference type="ARBA" id="ARBA00022801"/>
    </source>
</evidence>
<dbReference type="Pfam" id="PF01431">
    <property type="entry name" value="Peptidase_M13"/>
    <property type="match status" value="2"/>
</dbReference>
<dbReference type="InterPro" id="IPR042089">
    <property type="entry name" value="Peptidase_M13_dom_2"/>
</dbReference>
<reference evidence="10" key="1">
    <citation type="submission" date="2020-08" db="EMBL/GenBank/DDBJ databases">
        <title>Multicomponent nature underlies the extraordinary mechanical properties of spider dragline silk.</title>
        <authorList>
            <person name="Kono N."/>
            <person name="Nakamura H."/>
            <person name="Mori M."/>
            <person name="Yoshida Y."/>
            <person name="Ohtoshi R."/>
            <person name="Malay A.D."/>
            <person name="Moran D.A.P."/>
            <person name="Tomita M."/>
            <person name="Numata K."/>
            <person name="Arakawa K."/>
        </authorList>
    </citation>
    <scope>NUCLEOTIDE SEQUENCE</scope>
</reference>
<evidence type="ECO:0000313" key="11">
    <source>
        <dbReference type="Proteomes" id="UP000886998"/>
    </source>
</evidence>
<dbReference type="GO" id="GO:0016485">
    <property type="term" value="P:protein processing"/>
    <property type="evidence" value="ECO:0007669"/>
    <property type="project" value="TreeGrafter"/>
</dbReference>
<dbReference type="InterPro" id="IPR018497">
    <property type="entry name" value="Peptidase_M13_C"/>
</dbReference>
<evidence type="ECO:0000256" key="1">
    <source>
        <dbReference type="ARBA" id="ARBA00001947"/>
    </source>
</evidence>
<dbReference type="PANTHER" id="PTHR11733:SF167">
    <property type="entry name" value="FI17812P1-RELATED"/>
    <property type="match status" value="1"/>
</dbReference>
<dbReference type="Gene3D" id="3.40.390.10">
    <property type="entry name" value="Collagenase (Catalytic Domain)"/>
    <property type="match status" value="1"/>
</dbReference>
<feature type="domain" description="Peptidase M13 C-terminal" evidence="8">
    <location>
        <begin position="537"/>
        <end position="566"/>
    </location>
</feature>
<dbReference type="SUPFAM" id="SSF55486">
    <property type="entry name" value="Metalloproteases ('zincins'), catalytic domain"/>
    <property type="match status" value="1"/>
</dbReference>
<dbReference type="PRINTS" id="PR00786">
    <property type="entry name" value="NEPRILYSIN"/>
</dbReference>